<gene>
    <name evidence="5" type="ORF">BE221DRAFT_191660</name>
</gene>
<organism evidence="5">
    <name type="scientific">Ostreococcus tauri</name>
    <name type="common">Marine green alga</name>
    <dbReference type="NCBI Taxonomy" id="70448"/>
    <lineage>
        <taxon>Eukaryota</taxon>
        <taxon>Viridiplantae</taxon>
        <taxon>Chlorophyta</taxon>
        <taxon>Mamiellophyceae</taxon>
        <taxon>Mamiellales</taxon>
        <taxon>Bathycoccaceae</taxon>
        <taxon>Ostreococcus</taxon>
    </lineage>
</organism>
<keyword evidence="2" id="KW-0853">WD repeat</keyword>
<dbReference type="InterPro" id="IPR036322">
    <property type="entry name" value="WD40_repeat_dom_sf"/>
</dbReference>
<dbReference type="GO" id="GO:2000001">
    <property type="term" value="P:regulation of DNA damage checkpoint"/>
    <property type="evidence" value="ECO:0007669"/>
    <property type="project" value="TreeGrafter"/>
</dbReference>
<keyword evidence="3" id="KW-0677">Repeat</keyword>
<feature type="region of interest" description="Disordered" evidence="4">
    <location>
        <begin position="110"/>
        <end position="144"/>
    </location>
</feature>
<proteinExistence type="inferred from homology"/>
<feature type="region of interest" description="Disordered" evidence="4">
    <location>
        <begin position="173"/>
        <end position="200"/>
    </location>
</feature>
<dbReference type="GO" id="GO:0003677">
    <property type="term" value="F:DNA binding"/>
    <property type="evidence" value="ECO:0007669"/>
    <property type="project" value="TreeGrafter"/>
</dbReference>
<dbReference type="InterPro" id="IPR001680">
    <property type="entry name" value="WD40_rpt"/>
</dbReference>
<dbReference type="EMBL" id="KZ155780">
    <property type="protein sequence ID" value="OUS47118.1"/>
    <property type="molecule type" value="Genomic_DNA"/>
</dbReference>
<comment type="similarity">
    <text evidence="1">Belongs to the WD repeat DDB2/WDR76 family.</text>
</comment>
<feature type="compositionally biased region" description="Basic and acidic residues" evidence="4">
    <location>
        <begin position="187"/>
        <end position="200"/>
    </location>
</feature>
<evidence type="ECO:0000256" key="4">
    <source>
        <dbReference type="SAM" id="MobiDB-lite"/>
    </source>
</evidence>
<dbReference type="GO" id="GO:0005634">
    <property type="term" value="C:nucleus"/>
    <property type="evidence" value="ECO:0007669"/>
    <property type="project" value="TreeGrafter"/>
</dbReference>
<reference evidence="5" key="1">
    <citation type="submission" date="2017-04" db="EMBL/GenBank/DDBJ databases">
        <title>Population genomics of picophytoplankton unveils novel chromosome hypervariability.</title>
        <authorList>
            <consortium name="DOE Joint Genome Institute"/>
            <person name="Blanc-Mathieu R."/>
            <person name="Krasovec M."/>
            <person name="Hebrard M."/>
            <person name="Yau S."/>
            <person name="Desgranges E."/>
            <person name="Martin J."/>
            <person name="Schackwitz W."/>
            <person name="Kuo A."/>
            <person name="Salin G."/>
            <person name="Donnadieu C."/>
            <person name="Desdevises Y."/>
            <person name="Sanchez-Ferandin S."/>
            <person name="Moreau H."/>
            <person name="Rivals E."/>
            <person name="Grigoriev I.V."/>
            <person name="Grimsley N."/>
            <person name="Eyre-Walker A."/>
            <person name="Piganeau G."/>
        </authorList>
    </citation>
    <scope>NUCLEOTIDE SEQUENCE [LARGE SCALE GENOMIC DNA]</scope>
    <source>
        <strain evidence="5">RCC 1115</strain>
    </source>
</reference>
<name>A0A1Y5IC08_OSTTA</name>
<accession>A0A1Y5IC08</accession>
<feature type="compositionally biased region" description="Basic and acidic residues" evidence="4">
    <location>
        <begin position="130"/>
        <end position="139"/>
    </location>
</feature>
<dbReference type="InterPro" id="IPR050853">
    <property type="entry name" value="WD_repeat_DNA-damage-binding"/>
</dbReference>
<dbReference type="SMART" id="SM00320">
    <property type="entry name" value="WD40"/>
    <property type="match status" value="5"/>
</dbReference>
<dbReference type="eggNOG" id="KOG4328">
    <property type="taxonomic scope" value="Eukaryota"/>
</dbReference>
<evidence type="ECO:0000313" key="5">
    <source>
        <dbReference type="EMBL" id="OUS47118.1"/>
    </source>
</evidence>
<dbReference type="InterPro" id="IPR015943">
    <property type="entry name" value="WD40/YVTN_repeat-like_dom_sf"/>
</dbReference>
<evidence type="ECO:0000256" key="3">
    <source>
        <dbReference type="ARBA" id="ARBA00022737"/>
    </source>
</evidence>
<sequence length="565" mass="61615">MGFLATVQKILSPSAKANSTMTPTGDDVTTMDAKRARVTSARTRNETPVKTEMAEGGVENVKEELEAAADDDDVGEDGLTAFEREREALIKRNKARMEALNISTLSADVGGRAKGPAPSSRGIGSKRRREAKEPVEPTRRSSRARKIAPELASGVAYERRDGSVVLADGATYRPDGSYAEPPVKTRPSGEVKLESENGSEKTDAAFVEELRTKMGAFVETKARGITASVREMVKNKLTLREEDVAKCVPKGVTHLDFSHDESMLLVASGDKEGHIGLWRVDKQAKENDEDDDDVVDDGVLYYKAHGNYISHCKWGHGALRGKLFTCAYDGAVRVLDPQTGSFAETLYSEEDEFSACDQFSHGNNALVCDNVGNLHQVDLRAGKFTAKSLSIHEKKINTVHIDPGNENRFATSTNQLVSVWDVRKLTKNAKAVHEIPHSKSSQAAYWCPDGSGALLTTCYDDALRVWNPDQDVNNPSALIRHNNQTGRWVLPFRAVWSAAGDGVLCGSMQRHVEIFNPKSGAAVAKYSSPDHMTAIASRLACHRTLNYVAAGTASGRVHVYRADGR</sequence>
<dbReference type="AlphaFoldDB" id="A0A1Y5IC08"/>
<protein>
    <submittedName>
        <fullName evidence="5">WD40-repeat-containing domain protein</fullName>
    </submittedName>
</protein>
<dbReference type="PANTHER" id="PTHR14773:SF0">
    <property type="entry name" value="WD REPEAT-CONTAINING PROTEIN 76"/>
    <property type="match status" value="1"/>
</dbReference>
<dbReference type="SUPFAM" id="SSF50978">
    <property type="entry name" value="WD40 repeat-like"/>
    <property type="match status" value="1"/>
</dbReference>
<dbReference type="PANTHER" id="PTHR14773">
    <property type="entry name" value="WD REPEAT-CONTAINING PROTEIN 76"/>
    <property type="match status" value="1"/>
</dbReference>
<evidence type="ECO:0000256" key="1">
    <source>
        <dbReference type="ARBA" id="ARBA00005434"/>
    </source>
</evidence>
<dbReference type="Proteomes" id="UP000195557">
    <property type="component" value="Unassembled WGS sequence"/>
</dbReference>
<dbReference type="Gene3D" id="2.130.10.10">
    <property type="entry name" value="YVTN repeat-like/Quinoprotein amine dehydrogenase"/>
    <property type="match status" value="1"/>
</dbReference>
<evidence type="ECO:0000256" key="2">
    <source>
        <dbReference type="ARBA" id="ARBA00022574"/>
    </source>
</evidence>